<evidence type="ECO:0000313" key="1">
    <source>
        <dbReference type="EMBL" id="CAI2366104.1"/>
    </source>
</evidence>
<keyword evidence="2" id="KW-1185">Reference proteome</keyword>
<comment type="caution">
    <text evidence="1">The sequence shown here is derived from an EMBL/GenBank/DDBJ whole genome shotgun (WGS) entry which is preliminary data.</text>
</comment>
<dbReference type="Proteomes" id="UP001295684">
    <property type="component" value="Unassembled WGS sequence"/>
</dbReference>
<protein>
    <submittedName>
        <fullName evidence="1">Uncharacterized protein</fullName>
    </submittedName>
</protein>
<evidence type="ECO:0000313" key="2">
    <source>
        <dbReference type="Proteomes" id="UP001295684"/>
    </source>
</evidence>
<dbReference type="AlphaFoldDB" id="A0AAD1UC52"/>
<sequence length="269" mass="31023">MGLDLSNTLQVNKQRYSSVITRVENSPKKMANRTGIRYGKGQKMSKILKINTKLKSIYREQLNSPNMNYFRNSSVPKRSKNIADSMNFPQNISQLSLDSEQSGMQSIKKNNEFTEKLQNSVHIPSSQVSKNGSELNEKIKSFFPQLDCAKNSSLVSFLSKQPLGDKIETFNHRKHSLVLNTELESLFNIKEGPLKNNVSQTKKARNKKSSLGLFFDLESKKPIYDMTVYSKVLNQQLTKMDNQFLQDKYKAYLETKKKRMKQVRNSTRF</sequence>
<proteinExistence type="predicted"/>
<dbReference type="EMBL" id="CAMPGE010007179">
    <property type="protein sequence ID" value="CAI2366104.1"/>
    <property type="molecule type" value="Genomic_DNA"/>
</dbReference>
<name>A0AAD1UC52_EUPCR</name>
<reference evidence="1" key="1">
    <citation type="submission" date="2023-07" db="EMBL/GenBank/DDBJ databases">
        <authorList>
            <consortium name="AG Swart"/>
            <person name="Singh M."/>
            <person name="Singh A."/>
            <person name="Seah K."/>
            <person name="Emmerich C."/>
        </authorList>
    </citation>
    <scope>NUCLEOTIDE SEQUENCE</scope>
    <source>
        <strain evidence="1">DP1</strain>
    </source>
</reference>
<gene>
    <name evidence="1" type="ORF">ECRASSUSDP1_LOCUS7375</name>
</gene>
<organism evidence="1 2">
    <name type="scientific">Euplotes crassus</name>
    <dbReference type="NCBI Taxonomy" id="5936"/>
    <lineage>
        <taxon>Eukaryota</taxon>
        <taxon>Sar</taxon>
        <taxon>Alveolata</taxon>
        <taxon>Ciliophora</taxon>
        <taxon>Intramacronucleata</taxon>
        <taxon>Spirotrichea</taxon>
        <taxon>Hypotrichia</taxon>
        <taxon>Euplotida</taxon>
        <taxon>Euplotidae</taxon>
        <taxon>Moneuplotes</taxon>
    </lineage>
</organism>
<accession>A0AAD1UC52</accession>